<evidence type="ECO:0000256" key="2">
    <source>
        <dbReference type="RuleBase" id="RU365003"/>
    </source>
</evidence>
<dbReference type="AlphaFoldDB" id="X6MJA7"/>
<accession>X6MJA7</accession>
<keyword evidence="2" id="KW-1133">Transmembrane helix</keyword>
<comment type="subcellular location">
    <subcellularLocation>
        <location evidence="2">Peroxisome membrane</location>
    </subcellularLocation>
</comment>
<sequence length="182" mass="21072">MNNKTFSIVKFIQENKDGMRNLESAIRFISYLLPGRYGDHVIPGEFGLVYVFLCNVGFLGDVVEKKKKKKGSKKGGKFLFHPKKKKKKKKIDTVFASSHLMGTAIDRIVDEETTPSLFVGHNETKVVRNLKTLVAIVQHFQLCFELISVRYATPQTRWNVILSIESFKFVETNFFFFFFFLK</sequence>
<keyword evidence="2" id="KW-0812">Transmembrane</keyword>
<reference evidence="3 4" key="1">
    <citation type="journal article" date="2013" name="Curr. Biol.">
        <title>The Genome of the Foraminiferan Reticulomyxa filosa.</title>
        <authorList>
            <person name="Glockner G."/>
            <person name="Hulsmann N."/>
            <person name="Schleicher M."/>
            <person name="Noegel A.A."/>
            <person name="Eichinger L."/>
            <person name="Gallinger C."/>
            <person name="Pawlowski J."/>
            <person name="Sierra R."/>
            <person name="Euteneuer U."/>
            <person name="Pillet L."/>
            <person name="Moustafa A."/>
            <person name="Platzer M."/>
            <person name="Groth M."/>
            <person name="Szafranski K."/>
            <person name="Schliwa M."/>
        </authorList>
    </citation>
    <scope>NUCLEOTIDE SEQUENCE [LARGE SCALE GENOMIC DNA]</scope>
</reference>
<comment type="caution">
    <text evidence="2">Lacks conserved residue(s) required for the propagation of feature annotation.</text>
</comment>
<dbReference type="PANTHER" id="PTHR13299:SF0">
    <property type="entry name" value="PEROXISOMAL MEMBRANE PROTEIN PEX16"/>
    <property type="match status" value="1"/>
</dbReference>
<protein>
    <recommendedName>
        <fullName evidence="2">Peroxisomal membrane protein PEX16</fullName>
    </recommendedName>
</protein>
<keyword evidence="2" id="KW-0472">Membrane</keyword>
<evidence type="ECO:0000313" key="4">
    <source>
        <dbReference type="Proteomes" id="UP000023152"/>
    </source>
</evidence>
<dbReference type="InterPro" id="IPR013919">
    <property type="entry name" value="Pex16"/>
</dbReference>
<feature type="transmembrane region" description="Helical" evidence="2">
    <location>
        <begin position="41"/>
        <end position="63"/>
    </location>
</feature>
<evidence type="ECO:0000256" key="1">
    <source>
        <dbReference type="ARBA" id="ARBA00009505"/>
    </source>
</evidence>
<organism evidence="3 4">
    <name type="scientific">Reticulomyxa filosa</name>
    <dbReference type="NCBI Taxonomy" id="46433"/>
    <lineage>
        <taxon>Eukaryota</taxon>
        <taxon>Sar</taxon>
        <taxon>Rhizaria</taxon>
        <taxon>Retaria</taxon>
        <taxon>Foraminifera</taxon>
        <taxon>Monothalamids</taxon>
        <taxon>Reticulomyxidae</taxon>
        <taxon>Reticulomyxa</taxon>
    </lineage>
</organism>
<dbReference type="PANTHER" id="PTHR13299">
    <property type="entry name" value="PEROXISOMAL MEMBRANE PROTEIN PEX16"/>
    <property type="match status" value="1"/>
</dbReference>
<gene>
    <name evidence="3" type="ORF">RFI_23270</name>
</gene>
<proteinExistence type="inferred from homology"/>
<dbReference type="OrthoDB" id="2021143at2759"/>
<dbReference type="GO" id="GO:0007031">
    <property type="term" value="P:peroxisome organization"/>
    <property type="evidence" value="ECO:0007669"/>
    <property type="project" value="UniProtKB-KW"/>
</dbReference>
<comment type="caution">
    <text evidence="3">The sequence shown here is derived from an EMBL/GenBank/DDBJ whole genome shotgun (WGS) entry which is preliminary data.</text>
</comment>
<name>X6MJA7_RETFI</name>
<dbReference type="Pfam" id="PF08610">
    <property type="entry name" value="Pex16"/>
    <property type="match status" value="1"/>
</dbReference>
<keyword evidence="4" id="KW-1185">Reference proteome</keyword>
<keyword evidence="2" id="KW-0576">Peroxisome</keyword>
<dbReference type="GO" id="GO:0005778">
    <property type="term" value="C:peroxisomal membrane"/>
    <property type="evidence" value="ECO:0007669"/>
    <property type="project" value="UniProtKB-SubCell"/>
</dbReference>
<dbReference type="Proteomes" id="UP000023152">
    <property type="component" value="Unassembled WGS sequence"/>
</dbReference>
<comment type="similarity">
    <text evidence="1 2">Belongs to the peroxin-16 family.</text>
</comment>
<dbReference type="EMBL" id="ASPP01020214">
    <property type="protein sequence ID" value="ETO14098.1"/>
    <property type="molecule type" value="Genomic_DNA"/>
</dbReference>
<keyword evidence="2" id="KW-0962">Peroxisome biogenesis</keyword>
<evidence type="ECO:0000313" key="3">
    <source>
        <dbReference type="EMBL" id="ETO14098.1"/>
    </source>
</evidence>